<feature type="compositionally biased region" description="Acidic residues" evidence="9">
    <location>
        <begin position="386"/>
        <end position="396"/>
    </location>
</feature>
<feature type="region of interest" description="Disordered" evidence="9">
    <location>
        <begin position="1480"/>
        <end position="1512"/>
    </location>
</feature>
<feature type="compositionally biased region" description="Pro residues" evidence="9">
    <location>
        <begin position="924"/>
        <end position="939"/>
    </location>
</feature>
<protein>
    <recommendedName>
        <fullName evidence="3 7">Defect at low temperature protein 1</fullName>
    </recommendedName>
</protein>
<accession>A0AAN6SJP3</accession>
<feature type="region of interest" description="Disordered" evidence="9">
    <location>
        <begin position="1584"/>
        <end position="1607"/>
    </location>
</feature>
<feature type="compositionally biased region" description="Low complexity" evidence="9">
    <location>
        <begin position="541"/>
        <end position="552"/>
    </location>
</feature>
<feature type="compositionally biased region" description="Low complexity" evidence="9">
    <location>
        <begin position="989"/>
        <end position="1003"/>
    </location>
</feature>
<name>A0AAN6SJP3_9PEZI</name>
<dbReference type="Proteomes" id="UP001303222">
    <property type="component" value="Unassembled WGS sequence"/>
</dbReference>
<feature type="region of interest" description="Disordered" evidence="9">
    <location>
        <begin position="1152"/>
        <end position="1173"/>
    </location>
</feature>
<keyword evidence="4 7" id="KW-0812">Transmembrane</keyword>
<comment type="function">
    <text evidence="1 7">Required for growth under high-pressure and low-temperature conditions.</text>
</comment>
<dbReference type="EMBL" id="MU859075">
    <property type="protein sequence ID" value="KAK3955506.1"/>
    <property type="molecule type" value="Genomic_DNA"/>
</dbReference>
<evidence type="ECO:0000256" key="2">
    <source>
        <dbReference type="ARBA" id="ARBA00005550"/>
    </source>
</evidence>
<keyword evidence="8" id="KW-0175">Coiled coil</keyword>
<evidence type="ECO:0000313" key="12">
    <source>
        <dbReference type="Proteomes" id="UP001303222"/>
    </source>
</evidence>
<feature type="region of interest" description="Disordered" evidence="9">
    <location>
        <begin position="973"/>
        <end position="1011"/>
    </location>
</feature>
<evidence type="ECO:0000256" key="5">
    <source>
        <dbReference type="ARBA" id="ARBA00022989"/>
    </source>
</evidence>
<comment type="subcellular location">
    <subcellularLocation>
        <location evidence="7">Membrane</location>
        <topology evidence="7">Multi-pass membrane protein</topology>
    </subcellularLocation>
</comment>
<feature type="region of interest" description="Disordered" evidence="9">
    <location>
        <begin position="386"/>
        <end position="464"/>
    </location>
</feature>
<evidence type="ECO:0000259" key="10">
    <source>
        <dbReference type="Pfam" id="PF13559"/>
    </source>
</evidence>
<evidence type="ECO:0000313" key="11">
    <source>
        <dbReference type="EMBL" id="KAK3955506.1"/>
    </source>
</evidence>
<feature type="domain" description="Protein-glutamine gamma-glutamyltransferase-like C-terminal" evidence="10">
    <location>
        <begin position="306"/>
        <end position="360"/>
    </location>
</feature>
<sequence length="1607" mass="176843">MKSAVSIIAHLLYKPVYYFIYLVLLAFLIVTPIDLIRQAIITKQNYSILIVALCYLVTILIIVFIYATRLYYNKAVLDSIPKSWVPIEKGDVPRDVRQLVVAGLSRSAAIAYEARPRLPLPLLLGGPGSGPASVPATANAPHAISPRQEVGRNNNDGEHGEGRRESWIATAAKEASKEAADRFTGKRSRWKPKVRRGIDTIQDRDSEHNSTTTRPSGHDEPVSINIVGQRGGPHIWGEIEHPGWASPTSPDLANVQYDTVICELPNLIEAKAITLAPPDRTSEGEGGEGEAGRMDPPLLDPDAVALLQRHESMGLREYLTSLTELGVVAPSEALSEFIKLYEHARYSTRPISIDEFRRLMHVFAEVLRGMRSLDPVVLDEIVGGEYEDDGAEDNDPENAHNDGTEENGSNDRRFFSPYSQQQQQPSPHSFYESDIDNDAPRRSYSSGDLRSERRDSGSANGSMYHGENELEHYFASRQHQHRQPLPPPKTPTPKRRKRKGKYTTATSSSATGPSPSPGDINNTLLRGLDHHQSLTRKQTNSSYFSSSSSLRSTHNHLRPETAKTAKTHFSTHHHHPRPANRNSSGTYSTTYSWQQQQRQFRTAPTTPRSVAMTGTGTGTGMGTRLGKLSLTWSSGSAGSGEGGRSVRSVGSGGSSGSSGSVIRLAVRGDQTDLPYVLMPAAGTYQQLALPGDQHSPDIPMPGSFPGEDEGEIPVHYFIDNLDEVNAGSVEEPVALPPPPIIRPITPGLSTRGRVRAGSVEAGEGSTSRPAETRHFSDTEMLAYVQMRGITGHGHYPHDEALEPLARVMYEPTTIEGVQAEVNRAIQEQMELRGGGSGGEPAAFAEETATWPTQEEEEEEATIQPLQMVLPLTEPAQEDNRQVVLYQNQNQDRDQEEDDGKSATEDGKDGKSRDEEKGKVSKPQTRPPSSPSNNPQPSPYESPFGLQVRGRYYQPHSAITELSERTEIWEEQGFSCSPSRSFSNGSSHVSDGSAKSNSDNSSTPSTPPGETFVKMSFLQEGDVSDDEGMDAGGISPRTFLKLSEGCATRNRHFRVGGPAKVECCQNLERTRPSTPPIETMLDVPPSPSQHTYESQYDAYDGDEMTAHYSVPSNPSVKWAPTGVPHTNFVGRMELFTLDRMDPFAGRELVHRRYGQPESVQGTGDDSGVGASASTSTATATATAARAVAGPSTLLEDGTRPVSNIADWSPIKAPGESEPRFVDVGDLAPRIQIDERNIPRFRKAVRFDQDPERQIRERVSVPPGFEQHLEQHITHARKSSMVDEVSSPFDSATTAHGQHSIDWKGKGKEMIFSQESVSSGGSGSSLEMTELKAGPPPKLLDYQVEQTREAGPLQLPYAHVETYGYDEAEDAITNAPPGTLADGIQGHEAREELEARNRAMVDLEKREAETRVENAALEREVDELERIRPLVKELIESEILQALSARLHAELAQDSLAFGGLFNPAMTTNEEADAMIDRITCRPFPTSHGRSQRTQHFASSSSAPTKKSRKESDLDRAAQMRQYFNDQILQIKYKTDMAWVAVMRADDTRIKLKQKKDQKMTAIGEMLESLGRMGVEDTNELFEQAQASVGAEMEMEEGRRREWVERQDV</sequence>
<feature type="region of interest" description="Disordered" evidence="9">
    <location>
        <begin position="176"/>
        <end position="223"/>
    </location>
</feature>
<feature type="compositionally biased region" description="Polar residues" evidence="9">
    <location>
        <begin position="1486"/>
        <end position="1503"/>
    </location>
</feature>
<feature type="compositionally biased region" description="Basic residues" evidence="9">
    <location>
        <begin position="565"/>
        <end position="578"/>
    </location>
</feature>
<feature type="compositionally biased region" description="Low complexity" evidence="9">
    <location>
        <begin position="1160"/>
        <end position="1173"/>
    </location>
</feature>
<evidence type="ECO:0000256" key="4">
    <source>
        <dbReference type="ARBA" id="ARBA00022692"/>
    </source>
</evidence>
<evidence type="ECO:0000256" key="8">
    <source>
        <dbReference type="SAM" id="Coils"/>
    </source>
</evidence>
<dbReference type="GO" id="GO:0016020">
    <property type="term" value="C:membrane"/>
    <property type="evidence" value="ECO:0007669"/>
    <property type="project" value="UniProtKB-SubCell"/>
</dbReference>
<feature type="compositionally biased region" description="Basic residues" evidence="9">
    <location>
        <begin position="492"/>
        <end position="501"/>
    </location>
</feature>
<feature type="compositionally biased region" description="Basic and acidic residues" evidence="9">
    <location>
        <begin position="155"/>
        <end position="164"/>
    </location>
</feature>
<dbReference type="InterPro" id="IPR038869">
    <property type="entry name" value="DLT1"/>
</dbReference>
<feature type="region of interest" description="Disordered" evidence="9">
    <location>
        <begin position="1068"/>
        <end position="1091"/>
    </location>
</feature>
<feature type="compositionally biased region" description="Low complexity" evidence="9">
    <location>
        <begin position="416"/>
        <end position="427"/>
    </location>
</feature>
<feature type="transmembrane region" description="Helical" evidence="7">
    <location>
        <begin position="16"/>
        <end position="36"/>
    </location>
</feature>
<gene>
    <name evidence="7" type="primary">DLT1</name>
    <name evidence="11" type="ORF">QBC32DRAFT_252919</name>
</gene>
<feature type="region of interest" description="Disordered" evidence="9">
    <location>
        <begin position="476"/>
        <end position="660"/>
    </location>
</feature>
<keyword evidence="12" id="KW-1185">Reference proteome</keyword>
<feature type="region of interest" description="Disordered" evidence="9">
    <location>
        <begin position="131"/>
        <end position="164"/>
    </location>
</feature>
<feature type="region of interest" description="Disordered" evidence="9">
    <location>
        <begin position="277"/>
        <end position="297"/>
    </location>
</feature>
<evidence type="ECO:0000256" key="1">
    <source>
        <dbReference type="ARBA" id="ARBA00002489"/>
    </source>
</evidence>
<dbReference type="InterPro" id="IPR025403">
    <property type="entry name" value="TgpA-like_C"/>
</dbReference>
<feature type="compositionally biased region" description="Basic and acidic residues" evidence="9">
    <location>
        <begin position="1594"/>
        <end position="1607"/>
    </location>
</feature>
<feature type="region of interest" description="Disordered" evidence="9">
    <location>
        <begin position="1189"/>
        <end position="1209"/>
    </location>
</feature>
<organism evidence="11 12">
    <name type="scientific">Pseudoneurospora amorphoporcata</name>
    <dbReference type="NCBI Taxonomy" id="241081"/>
    <lineage>
        <taxon>Eukaryota</taxon>
        <taxon>Fungi</taxon>
        <taxon>Dikarya</taxon>
        <taxon>Ascomycota</taxon>
        <taxon>Pezizomycotina</taxon>
        <taxon>Sordariomycetes</taxon>
        <taxon>Sordariomycetidae</taxon>
        <taxon>Sordariales</taxon>
        <taxon>Sordariaceae</taxon>
        <taxon>Pseudoneurospora</taxon>
    </lineage>
</organism>
<feature type="compositionally biased region" description="Basic and acidic residues" evidence="9">
    <location>
        <begin position="196"/>
        <end position="208"/>
    </location>
</feature>
<reference evidence="11" key="2">
    <citation type="submission" date="2023-06" db="EMBL/GenBank/DDBJ databases">
        <authorList>
            <consortium name="Lawrence Berkeley National Laboratory"/>
            <person name="Mondo S.J."/>
            <person name="Hensen N."/>
            <person name="Bonometti L."/>
            <person name="Westerberg I."/>
            <person name="Brannstrom I.O."/>
            <person name="Guillou S."/>
            <person name="Cros-Aarteil S."/>
            <person name="Calhoun S."/>
            <person name="Haridas S."/>
            <person name="Kuo A."/>
            <person name="Pangilinan J."/>
            <person name="Riley R."/>
            <person name="Labutti K."/>
            <person name="Andreopoulos B."/>
            <person name="Lipzen A."/>
            <person name="Chen C."/>
            <person name="Yanf M."/>
            <person name="Daum C."/>
            <person name="Ng V."/>
            <person name="Clum A."/>
            <person name="Steindorff A."/>
            <person name="Ohm R."/>
            <person name="Martin F."/>
            <person name="Silar P."/>
            <person name="Natvig D."/>
            <person name="Lalanne C."/>
            <person name="Gautier V."/>
            <person name="Ament-Velasquez S.L."/>
            <person name="Kruys A."/>
            <person name="Hutchinson M.I."/>
            <person name="Powell A.J."/>
            <person name="Barry K."/>
            <person name="Miller A.N."/>
            <person name="Grigoriev I.V."/>
            <person name="Debuchy R."/>
            <person name="Gladieux P."/>
            <person name="Thoren M.H."/>
            <person name="Johannesson H."/>
        </authorList>
    </citation>
    <scope>NUCLEOTIDE SEQUENCE</scope>
    <source>
        <strain evidence="11">CBS 626.80</strain>
    </source>
</reference>
<feature type="compositionally biased region" description="Basic and acidic residues" evidence="9">
    <location>
        <begin position="397"/>
        <end position="414"/>
    </location>
</feature>
<evidence type="ECO:0000256" key="7">
    <source>
        <dbReference type="RuleBase" id="RU367100"/>
    </source>
</evidence>
<feature type="compositionally biased region" description="Basic and acidic residues" evidence="9">
    <location>
        <begin position="899"/>
        <end position="918"/>
    </location>
</feature>
<dbReference type="PANTHER" id="PTHR40021">
    <property type="entry name" value="DEFECT AT LOW TEMPERATURE PROTEIN 1"/>
    <property type="match status" value="1"/>
</dbReference>
<feature type="compositionally biased region" description="Basic residues" evidence="9">
    <location>
        <begin position="185"/>
        <end position="195"/>
    </location>
</feature>
<feature type="compositionally biased region" description="Polar residues" evidence="9">
    <location>
        <begin position="973"/>
        <end position="988"/>
    </location>
</feature>
<reference evidence="11" key="1">
    <citation type="journal article" date="2023" name="Mol. Phylogenet. Evol.">
        <title>Genome-scale phylogeny and comparative genomics of the fungal order Sordariales.</title>
        <authorList>
            <person name="Hensen N."/>
            <person name="Bonometti L."/>
            <person name="Westerberg I."/>
            <person name="Brannstrom I.O."/>
            <person name="Guillou S."/>
            <person name="Cros-Aarteil S."/>
            <person name="Calhoun S."/>
            <person name="Haridas S."/>
            <person name="Kuo A."/>
            <person name="Mondo S."/>
            <person name="Pangilinan J."/>
            <person name="Riley R."/>
            <person name="LaButti K."/>
            <person name="Andreopoulos B."/>
            <person name="Lipzen A."/>
            <person name="Chen C."/>
            <person name="Yan M."/>
            <person name="Daum C."/>
            <person name="Ng V."/>
            <person name="Clum A."/>
            <person name="Steindorff A."/>
            <person name="Ohm R.A."/>
            <person name="Martin F."/>
            <person name="Silar P."/>
            <person name="Natvig D.O."/>
            <person name="Lalanne C."/>
            <person name="Gautier V."/>
            <person name="Ament-Velasquez S.L."/>
            <person name="Kruys A."/>
            <person name="Hutchinson M.I."/>
            <person name="Powell A.J."/>
            <person name="Barry K."/>
            <person name="Miller A.N."/>
            <person name="Grigoriev I.V."/>
            <person name="Debuchy R."/>
            <person name="Gladieux P."/>
            <person name="Hiltunen Thoren M."/>
            <person name="Johannesson H."/>
        </authorList>
    </citation>
    <scope>NUCLEOTIDE SEQUENCE</scope>
    <source>
        <strain evidence="11">CBS 626.80</strain>
    </source>
</reference>
<dbReference type="Pfam" id="PF13559">
    <property type="entry name" value="DUF4129"/>
    <property type="match status" value="1"/>
</dbReference>
<comment type="similarity">
    <text evidence="2 7">Belongs to the DLT1 family.</text>
</comment>
<feature type="compositionally biased region" description="Low complexity" evidence="9">
    <location>
        <begin position="502"/>
        <end position="513"/>
    </location>
</feature>
<proteinExistence type="inferred from homology"/>
<evidence type="ECO:0000256" key="6">
    <source>
        <dbReference type="ARBA" id="ARBA00023136"/>
    </source>
</evidence>
<evidence type="ECO:0000256" key="9">
    <source>
        <dbReference type="SAM" id="MobiDB-lite"/>
    </source>
</evidence>
<feature type="region of interest" description="Disordered" evidence="9">
    <location>
        <begin position="887"/>
        <end position="944"/>
    </location>
</feature>
<keyword evidence="5 7" id="KW-1133">Transmembrane helix</keyword>
<comment type="caution">
    <text evidence="11">The sequence shown here is derived from an EMBL/GenBank/DDBJ whole genome shotgun (WGS) entry which is preliminary data.</text>
</comment>
<feature type="coiled-coil region" evidence="8">
    <location>
        <begin position="1398"/>
        <end position="1432"/>
    </location>
</feature>
<feature type="compositionally biased region" description="Low complexity" evidence="9">
    <location>
        <begin position="581"/>
        <end position="614"/>
    </location>
</feature>
<dbReference type="PANTHER" id="PTHR40021:SF1">
    <property type="entry name" value="DEFECT AT LOW TEMPERATURE PROTEIN 1"/>
    <property type="match status" value="1"/>
</dbReference>
<evidence type="ECO:0000256" key="3">
    <source>
        <dbReference type="ARBA" id="ARBA00021353"/>
    </source>
</evidence>
<feature type="transmembrane region" description="Helical" evidence="7">
    <location>
        <begin position="48"/>
        <end position="72"/>
    </location>
</feature>
<keyword evidence="6 7" id="KW-0472">Membrane</keyword>